<dbReference type="OrthoDB" id="3787729at2"/>
<evidence type="ECO:0000313" key="1">
    <source>
        <dbReference type="EMBL" id="ASO21784.1"/>
    </source>
</evidence>
<dbReference type="InterPro" id="IPR011009">
    <property type="entry name" value="Kinase-like_dom_sf"/>
</dbReference>
<dbReference type="RefSeq" id="WP_093942868.1">
    <property type="nucleotide sequence ID" value="NZ_CP022521.1"/>
</dbReference>
<sequence length="237" mass="25597">MAEAHVVGRAVAAVHADLRRAFGSRLVSGTDADAVFDSLHHRWDTVLAETPELREHAADVRAVFERARAENPTLRVQRTHGDLHLGQPLRTARGWVVIDLEGEPMAPFEERERLRPTHRDVAGMLRSFDYAAGHRLLAVERESGDDEPSTSGAGPVADAAGRELAVAAARQDAFCAGYARVLDGPRGRPALLRALRLEKAVYEVAYELANRPSCLGSPSRLCAASSGAEPLPTPSVC</sequence>
<name>A0A221W7Q4_9PSEU</name>
<dbReference type="GO" id="GO:0016301">
    <property type="term" value="F:kinase activity"/>
    <property type="evidence" value="ECO:0007669"/>
    <property type="project" value="UniProtKB-KW"/>
</dbReference>
<dbReference type="SUPFAM" id="SSF56112">
    <property type="entry name" value="Protein kinase-like (PK-like)"/>
    <property type="match status" value="1"/>
</dbReference>
<dbReference type="AlphaFoldDB" id="A0A221W7Q4"/>
<dbReference type="EC" id="2.7.1.175" evidence="1"/>
<proteinExistence type="predicted"/>
<dbReference type="KEGG" id="ahg:AHOG_20835"/>
<dbReference type="Proteomes" id="UP000204221">
    <property type="component" value="Chromosome"/>
</dbReference>
<accession>A0A221W7Q4</accession>
<dbReference type="EMBL" id="CP022521">
    <property type="protein sequence ID" value="ASO21784.1"/>
    <property type="molecule type" value="Genomic_DNA"/>
</dbReference>
<keyword evidence="1" id="KW-0418">Kinase</keyword>
<evidence type="ECO:0000313" key="2">
    <source>
        <dbReference type="Proteomes" id="UP000204221"/>
    </source>
</evidence>
<reference evidence="1 2" key="1">
    <citation type="submission" date="2017-07" db="EMBL/GenBank/DDBJ databases">
        <title>Complete genome sequence of Actinoalloteichus hoggarensis DSM 45943, type strain of Actinoalloteichus hoggarensis.</title>
        <authorList>
            <person name="Ruckert C."/>
            <person name="Nouioui I."/>
            <person name="Willmese J."/>
            <person name="van Wezel G."/>
            <person name="Klenk H.-P."/>
            <person name="Kalinowski J."/>
            <person name="Zotchev S.B."/>
        </authorList>
    </citation>
    <scope>NUCLEOTIDE SEQUENCE [LARGE SCALE GENOMIC DNA]</scope>
    <source>
        <strain evidence="1 2">DSM 45943</strain>
    </source>
</reference>
<keyword evidence="1" id="KW-0808">Transferase</keyword>
<organism evidence="1 2">
    <name type="scientific">Actinoalloteichus hoggarensis</name>
    <dbReference type="NCBI Taxonomy" id="1470176"/>
    <lineage>
        <taxon>Bacteria</taxon>
        <taxon>Bacillati</taxon>
        <taxon>Actinomycetota</taxon>
        <taxon>Actinomycetes</taxon>
        <taxon>Pseudonocardiales</taxon>
        <taxon>Pseudonocardiaceae</taxon>
        <taxon>Actinoalloteichus</taxon>
    </lineage>
</organism>
<dbReference type="Gene3D" id="3.90.1200.10">
    <property type="match status" value="1"/>
</dbReference>
<keyword evidence="2" id="KW-1185">Reference proteome</keyword>
<gene>
    <name evidence="1" type="primary">mak</name>
    <name evidence="1" type="ORF">AHOG_20835</name>
</gene>
<protein>
    <submittedName>
        <fullName evidence="1">Maltokinase</fullName>
        <ecNumber evidence="1">2.7.1.175</ecNumber>
    </submittedName>
</protein>